<evidence type="ECO:0000256" key="1">
    <source>
        <dbReference type="SAM" id="MobiDB-lite"/>
    </source>
</evidence>
<sequence length="74" mass="7886">MALGQTAAAAVQQRQPQDNRNYGQTTAGRNATPCVTTWHPTAILRSQTPAEQALRTAQLTQALISARQLSDAPA</sequence>
<evidence type="ECO:0000313" key="2">
    <source>
        <dbReference type="EMBL" id="PWN56755.1"/>
    </source>
</evidence>
<keyword evidence="3" id="KW-1185">Reference proteome</keyword>
<evidence type="ECO:0008006" key="4">
    <source>
        <dbReference type="Google" id="ProtNLM"/>
    </source>
</evidence>
<dbReference type="Proteomes" id="UP000251800">
    <property type="component" value="Unassembled WGS sequence"/>
</dbReference>
<evidence type="ECO:0000313" key="3">
    <source>
        <dbReference type="Proteomes" id="UP000251800"/>
    </source>
</evidence>
<dbReference type="AlphaFoldDB" id="A0A363UMT9"/>
<dbReference type="EMBL" id="QEQK01000004">
    <property type="protein sequence ID" value="PWN56755.1"/>
    <property type="molecule type" value="Genomic_DNA"/>
</dbReference>
<comment type="caution">
    <text evidence="2">The sequence shown here is derived from an EMBL/GenBank/DDBJ whole genome shotgun (WGS) entry which is preliminary data.</text>
</comment>
<gene>
    <name evidence="2" type="ORF">DEH80_04810</name>
</gene>
<feature type="compositionally biased region" description="Polar residues" evidence="1">
    <location>
        <begin position="12"/>
        <end position="33"/>
    </location>
</feature>
<reference evidence="2 3" key="1">
    <citation type="submission" date="2018-05" db="EMBL/GenBank/DDBJ databases">
        <title>Abyssibacter profundi OUC007T gen. nov., sp. nov, a marine bacterium isolated from seawater of the Mariana Trench.</title>
        <authorList>
            <person name="Zhou S."/>
        </authorList>
    </citation>
    <scope>NUCLEOTIDE SEQUENCE [LARGE SCALE GENOMIC DNA]</scope>
    <source>
        <strain evidence="2 3">OUC007</strain>
    </source>
</reference>
<proteinExistence type="predicted"/>
<organism evidence="2 3">
    <name type="scientific">Abyssibacter profundi</name>
    <dbReference type="NCBI Taxonomy" id="2182787"/>
    <lineage>
        <taxon>Bacteria</taxon>
        <taxon>Pseudomonadati</taxon>
        <taxon>Pseudomonadota</taxon>
        <taxon>Gammaproteobacteria</taxon>
        <taxon>Chromatiales</taxon>
        <taxon>Oceanococcaceae</taxon>
        <taxon>Abyssibacter</taxon>
    </lineage>
</organism>
<feature type="region of interest" description="Disordered" evidence="1">
    <location>
        <begin position="1"/>
        <end position="33"/>
    </location>
</feature>
<name>A0A363UMT9_9GAMM</name>
<dbReference type="RefSeq" id="WP_109719352.1">
    <property type="nucleotide sequence ID" value="NZ_QEQK01000004.1"/>
</dbReference>
<protein>
    <recommendedName>
        <fullName evidence="4">Uracil-DNA glycosylase-like domain-containing protein</fullName>
    </recommendedName>
</protein>
<accession>A0A363UMT9</accession>